<organism evidence="5 6">
    <name type="scientific">Actinocatenispora sera</name>
    <dbReference type="NCBI Taxonomy" id="390989"/>
    <lineage>
        <taxon>Bacteria</taxon>
        <taxon>Bacillati</taxon>
        <taxon>Actinomycetota</taxon>
        <taxon>Actinomycetes</taxon>
        <taxon>Micromonosporales</taxon>
        <taxon>Micromonosporaceae</taxon>
        <taxon>Actinocatenispora</taxon>
    </lineage>
</organism>
<dbReference type="InterPro" id="IPR028359">
    <property type="entry name" value="UDP_ManNAc/GlcNAc_DH"/>
</dbReference>
<dbReference type="InterPro" id="IPR017476">
    <property type="entry name" value="UDP-Glc/GDP-Man"/>
</dbReference>
<feature type="domain" description="UDP-glucose/GDP-mannose dehydrogenase C-terminal" evidence="4">
    <location>
        <begin position="349"/>
        <end position="442"/>
    </location>
</feature>
<dbReference type="AlphaFoldDB" id="A0A810LC44"/>
<dbReference type="Pfam" id="PF00984">
    <property type="entry name" value="UDPG_MGDP_dh"/>
    <property type="match status" value="1"/>
</dbReference>
<dbReference type="GO" id="GO:0016616">
    <property type="term" value="F:oxidoreductase activity, acting on the CH-OH group of donors, NAD or NADP as acceptor"/>
    <property type="evidence" value="ECO:0007669"/>
    <property type="project" value="InterPro"/>
</dbReference>
<dbReference type="SUPFAM" id="SSF52413">
    <property type="entry name" value="UDP-glucose/GDP-mannose dehydrogenase C-terminal domain"/>
    <property type="match status" value="1"/>
</dbReference>
<dbReference type="Pfam" id="PF03721">
    <property type="entry name" value="UDPG_MGDP_dh_N"/>
    <property type="match status" value="1"/>
</dbReference>
<protein>
    <submittedName>
        <fullName evidence="5">Nucleotide sugar dehydrogenase</fullName>
    </submittedName>
</protein>
<evidence type="ECO:0000313" key="5">
    <source>
        <dbReference type="EMBL" id="BCJ31568.1"/>
    </source>
</evidence>
<dbReference type="InterPro" id="IPR036220">
    <property type="entry name" value="UDP-Glc/GDP-Man_DH_C_sf"/>
</dbReference>
<evidence type="ECO:0000256" key="1">
    <source>
        <dbReference type="ARBA" id="ARBA00023002"/>
    </source>
</evidence>
<evidence type="ECO:0000259" key="4">
    <source>
        <dbReference type="SMART" id="SM00984"/>
    </source>
</evidence>
<dbReference type="SUPFAM" id="SSF48179">
    <property type="entry name" value="6-phosphogluconate dehydrogenase C-terminal domain-like"/>
    <property type="match status" value="1"/>
</dbReference>
<dbReference type="KEGG" id="aser:Asera_56760"/>
<accession>A0A810LC44</accession>
<evidence type="ECO:0000313" key="6">
    <source>
        <dbReference type="Proteomes" id="UP000680750"/>
    </source>
</evidence>
<dbReference type="Proteomes" id="UP000680750">
    <property type="component" value="Chromosome"/>
</dbReference>
<name>A0A810LC44_9ACTN</name>
<keyword evidence="1" id="KW-0560">Oxidoreductase</keyword>
<reference evidence="5" key="1">
    <citation type="submission" date="2020-08" db="EMBL/GenBank/DDBJ databases">
        <title>Whole genome shotgun sequence of Actinocatenispora sera NBRC 101916.</title>
        <authorList>
            <person name="Komaki H."/>
            <person name="Tamura T."/>
        </authorList>
    </citation>
    <scope>NUCLEOTIDE SEQUENCE</scope>
    <source>
        <strain evidence="5">NBRC 101916</strain>
    </source>
</reference>
<dbReference type="InterPro" id="IPR008927">
    <property type="entry name" value="6-PGluconate_DH-like_C_sf"/>
</dbReference>
<dbReference type="PIRSF" id="PIRSF500136">
    <property type="entry name" value="UDP_ManNAc_DH"/>
    <property type="match status" value="1"/>
</dbReference>
<dbReference type="Pfam" id="PF03720">
    <property type="entry name" value="UDPG_MGDP_dh_C"/>
    <property type="match status" value="1"/>
</dbReference>
<dbReference type="PANTHER" id="PTHR43491">
    <property type="entry name" value="UDP-N-ACETYL-D-MANNOSAMINE DEHYDROGENASE"/>
    <property type="match status" value="1"/>
</dbReference>
<dbReference type="PIRSF" id="PIRSF000124">
    <property type="entry name" value="UDPglc_GDPman_dh"/>
    <property type="match status" value="1"/>
</dbReference>
<dbReference type="GO" id="GO:0051287">
    <property type="term" value="F:NAD binding"/>
    <property type="evidence" value="ECO:0007669"/>
    <property type="project" value="InterPro"/>
</dbReference>
<dbReference type="SUPFAM" id="SSF51735">
    <property type="entry name" value="NAD(P)-binding Rossmann-fold domains"/>
    <property type="match status" value="1"/>
</dbReference>
<proteinExistence type="inferred from homology"/>
<comment type="similarity">
    <text evidence="3">Belongs to the UDP-glucose/GDP-mannose dehydrogenase family.</text>
</comment>
<dbReference type="PANTHER" id="PTHR43491:SF1">
    <property type="entry name" value="UDP-N-ACETYL-D-MANNOSAMINE DEHYDROGENASE"/>
    <property type="match status" value="1"/>
</dbReference>
<dbReference type="OrthoDB" id="5193947at2"/>
<dbReference type="GO" id="GO:0000271">
    <property type="term" value="P:polysaccharide biosynthetic process"/>
    <property type="evidence" value="ECO:0007669"/>
    <property type="project" value="InterPro"/>
</dbReference>
<gene>
    <name evidence="5" type="ORF">Asera_56760</name>
</gene>
<dbReference type="InterPro" id="IPR014026">
    <property type="entry name" value="UDP-Glc/GDP-Man_DH_dimer"/>
</dbReference>
<keyword evidence="2" id="KW-0520">NAD</keyword>
<dbReference type="InterPro" id="IPR014027">
    <property type="entry name" value="UDP-Glc/GDP-Man_DH_C"/>
</dbReference>
<dbReference type="EMBL" id="AP023354">
    <property type="protein sequence ID" value="BCJ31568.1"/>
    <property type="molecule type" value="Genomic_DNA"/>
</dbReference>
<keyword evidence="6" id="KW-1185">Reference proteome</keyword>
<evidence type="ECO:0000256" key="2">
    <source>
        <dbReference type="ARBA" id="ARBA00023027"/>
    </source>
</evidence>
<dbReference type="Gene3D" id="3.40.50.720">
    <property type="entry name" value="NAD(P)-binding Rossmann-like Domain"/>
    <property type="match status" value="2"/>
</dbReference>
<dbReference type="InterPro" id="IPR001732">
    <property type="entry name" value="UDP-Glc/GDP-Man_DH_N"/>
</dbReference>
<evidence type="ECO:0000256" key="3">
    <source>
        <dbReference type="PIRNR" id="PIRNR000124"/>
    </source>
</evidence>
<dbReference type="SMART" id="SM00984">
    <property type="entry name" value="UDPG_MGDP_dh_C"/>
    <property type="match status" value="1"/>
</dbReference>
<dbReference type="NCBIfam" id="TIGR03026">
    <property type="entry name" value="NDP-sugDHase"/>
    <property type="match status" value="1"/>
</dbReference>
<sequence>MAGLELALAVNGSLDDVRSRLVHRTAAPPGTEPLSVGVVGLGYVGLPTALGLYARGVPAIGVDVSAERLAAIRTGTVDLPDDDRSALATALDAGGLRLTDDPALLSDVDAVVVCVPTPVDRHRVPDTAALRAACTAVVEHARAGQTIVLTSTSYVGTTREMLIEPLQRRGLRVGVDVCVAFSPERIDPGVPAHRQRETPRLVGGETPRCSERAARLIGYLTDAVYAVSTPEAAELAKLYENVYRAVNLALANEIADICGHLALDPIEVTTAAATKPYGFLACFPGPGVGGHCIPCDPHYLLWQLRTAAHPAPLIEQAMTAIAGRPRRVVARAVELLADTGGSLRGARILVVGVSYKPGVRDLRGSSALDILAELARRGAEVHYHDPLVPDCTLPDGTRLLTETDPQGTDWDLVLIHTVHPGVEYGWAAGCPRVLDATYRFDLAPHRQLV</sequence>
<dbReference type="InterPro" id="IPR036291">
    <property type="entry name" value="NAD(P)-bd_dom_sf"/>
</dbReference>
<dbReference type="GO" id="GO:0016628">
    <property type="term" value="F:oxidoreductase activity, acting on the CH-CH group of donors, NAD or NADP as acceptor"/>
    <property type="evidence" value="ECO:0007669"/>
    <property type="project" value="InterPro"/>
</dbReference>
<dbReference type="RefSeq" id="WP_030444145.1">
    <property type="nucleotide sequence ID" value="NZ_AP023354.1"/>
</dbReference>